<keyword evidence="11" id="KW-1185">Reference proteome</keyword>
<feature type="transmembrane region" description="Helical" evidence="8">
    <location>
        <begin position="204"/>
        <end position="222"/>
    </location>
</feature>
<dbReference type="GO" id="GO:0006874">
    <property type="term" value="P:intracellular calcium ion homeostasis"/>
    <property type="evidence" value="ECO:0007669"/>
    <property type="project" value="TreeGrafter"/>
</dbReference>
<name>A0AAD2GUA2_9AGAR</name>
<keyword evidence="4 8" id="KW-1133">Transmembrane helix</keyword>
<comment type="caution">
    <text evidence="10">The sequence shown here is derived from an EMBL/GenBank/DDBJ whole genome shotgun (WGS) entry which is preliminary data.</text>
</comment>
<evidence type="ECO:0000256" key="1">
    <source>
        <dbReference type="ARBA" id="ARBA00004127"/>
    </source>
</evidence>
<evidence type="ECO:0000256" key="2">
    <source>
        <dbReference type="ARBA" id="ARBA00022448"/>
    </source>
</evidence>
<evidence type="ECO:0000259" key="9">
    <source>
        <dbReference type="Pfam" id="PF01699"/>
    </source>
</evidence>
<feature type="transmembrane region" description="Helical" evidence="8">
    <location>
        <begin position="165"/>
        <end position="184"/>
    </location>
</feature>
<feature type="region of interest" description="Disordered" evidence="7">
    <location>
        <begin position="1"/>
        <end position="42"/>
    </location>
</feature>
<dbReference type="GO" id="GO:0012505">
    <property type="term" value="C:endomembrane system"/>
    <property type="evidence" value="ECO:0007669"/>
    <property type="project" value="UniProtKB-SubCell"/>
</dbReference>
<reference evidence="10" key="1">
    <citation type="submission" date="2023-11" db="EMBL/GenBank/DDBJ databases">
        <authorList>
            <person name="De Vega J J."/>
            <person name="De Vega J J."/>
        </authorList>
    </citation>
    <scope>NUCLEOTIDE SEQUENCE</scope>
</reference>
<feature type="transmembrane region" description="Helical" evidence="8">
    <location>
        <begin position="258"/>
        <end position="277"/>
    </location>
</feature>
<sequence length="554" mass="61488">MSESTLRRTSHGRPADEELALELQPSGSNEKPPKPLSRTHSRMGQRFFRKGKTKVGVVDSLKALVFSSWLNILLLFIPIAWVAHFANKHDSPPEKTFPFSVTFVFCFLAIIPLEKLFEYGGEQMAFYVGPDLGELLVVTLNNVVEGTLAIILLKKCELKLLQSTIIGVVLLHLLLIPGVAFVTGGARIIEQDLHPHLTQLNQTLLTIGVMALLLPAAFFAALDQGIISGAPADAATQGRSNFTDGFLIEKNRVIFLQMSRGIAILLLLVYVCSRIFLYNPPGEHMELAEHRLAPEALKDKAAEFEQLDPEVSQWVCIAMLAVTIGIMAATAEWLVDSIDFIGHGHSIQREWFGLILLPLVSFSGDGFLAILFFVRSWIRHLRGMPSPPGTLASARPIDLSIQFILFWMPFIVLLGWWTGRPLFLLFGAFCGAIRAATAADRRTDIFEVALVISSCFVVNYVTADSKTNWAEGVAMLSFYGMSFPELACSIPDQLTCPAAMIVSRTEALLRNVCFLIQHVQGLDCMVLHRPNADRYFPAMPECCRCLCGSHFRRR</sequence>
<dbReference type="PANTHER" id="PTHR31503:SF20">
    <property type="entry name" value="CA(2+)_H(+) EXCHANGER, PUTATIVE (EUROFUNG)-RELATED"/>
    <property type="match status" value="1"/>
</dbReference>
<keyword evidence="2" id="KW-0813">Transport</keyword>
<proteinExistence type="predicted"/>
<feature type="transmembrane region" description="Helical" evidence="8">
    <location>
        <begin position="311"/>
        <end position="331"/>
    </location>
</feature>
<organism evidence="10 11">
    <name type="scientific">Mycena citricolor</name>
    <dbReference type="NCBI Taxonomy" id="2018698"/>
    <lineage>
        <taxon>Eukaryota</taxon>
        <taxon>Fungi</taxon>
        <taxon>Dikarya</taxon>
        <taxon>Basidiomycota</taxon>
        <taxon>Agaricomycotina</taxon>
        <taxon>Agaricomycetes</taxon>
        <taxon>Agaricomycetidae</taxon>
        <taxon>Agaricales</taxon>
        <taxon>Marasmiineae</taxon>
        <taxon>Mycenaceae</taxon>
        <taxon>Mycena</taxon>
    </lineage>
</organism>
<evidence type="ECO:0000256" key="3">
    <source>
        <dbReference type="ARBA" id="ARBA00022692"/>
    </source>
</evidence>
<keyword evidence="5" id="KW-0406">Ion transport</keyword>
<dbReference type="Pfam" id="PF01699">
    <property type="entry name" value="Na_Ca_ex"/>
    <property type="match status" value="2"/>
</dbReference>
<accession>A0AAD2GUA2</accession>
<evidence type="ECO:0000256" key="4">
    <source>
        <dbReference type="ARBA" id="ARBA00022989"/>
    </source>
</evidence>
<feature type="transmembrane region" description="Helical" evidence="8">
    <location>
        <begin position="422"/>
        <end position="439"/>
    </location>
</feature>
<feature type="domain" description="Sodium/calcium exchanger membrane region" evidence="9">
    <location>
        <begin position="317"/>
        <end position="481"/>
    </location>
</feature>
<evidence type="ECO:0000256" key="7">
    <source>
        <dbReference type="SAM" id="MobiDB-lite"/>
    </source>
</evidence>
<feature type="domain" description="Sodium/calcium exchanger membrane region" evidence="9">
    <location>
        <begin position="101"/>
        <end position="277"/>
    </location>
</feature>
<dbReference type="InterPro" id="IPR004837">
    <property type="entry name" value="NaCa_Exmemb"/>
</dbReference>
<gene>
    <name evidence="10" type="ORF">MYCIT1_LOCUS1445</name>
</gene>
<dbReference type="PANTHER" id="PTHR31503">
    <property type="entry name" value="VACUOLAR CALCIUM ION TRANSPORTER"/>
    <property type="match status" value="1"/>
</dbReference>
<keyword evidence="3 8" id="KW-0812">Transmembrane</keyword>
<dbReference type="InterPro" id="IPR004713">
    <property type="entry name" value="CaH_exchang"/>
</dbReference>
<protein>
    <recommendedName>
        <fullName evidence="9">Sodium/calcium exchanger membrane region domain-containing protein</fullName>
    </recommendedName>
</protein>
<evidence type="ECO:0000313" key="10">
    <source>
        <dbReference type="EMBL" id="CAK5262593.1"/>
    </source>
</evidence>
<evidence type="ECO:0000256" key="8">
    <source>
        <dbReference type="SAM" id="Phobius"/>
    </source>
</evidence>
<dbReference type="AlphaFoldDB" id="A0AAD2GUA2"/>
<feature type="transmembrane region" description="Helical" evidence="8">
    <location>
        <begin position="63"/>
        <end position="84"/>
    </location>
</feature>
<dbReference type="GO" id="GO:0000329">
    <property type="term" value="C:fungal-type vacuole membrane"/>
    <property type="evidence" value="ECO:0007669"/>
    <property type="project" value="TreeGrafter"/>
</dbReference>
<comment type="subcellular location">
    <subcellularLocation>
        <location evidence="1">Endomembrane system</location>
        <topology evidence="1">Multi-pass membrane protein</topology>
    </subcellularLocation>
</comment>
<feature type="transmembrane region" description="Helical" evidence="8">
    <location>
        <begin position="351"/>
        <end position="377"/>
    </location>
</feature>
<dbReference type="GO" id="GO:0015369">
    <property type="term" value="F:calcium:proton antiporter activity"/>
    <property type="evidence" value="ECO:0007669"/>
    <property type="project" value="TreeGrafter"/>
</dbReference>
<evidence type="ECO:0000256" key="6">
    <source>
        <dbReference type="ARBA" id="ARBA00023136"/>
    </source>
</evidence>
<dbReference type="Proteomes" id="UP001295794">
    <property type="component" value="Unassembled WGS sequence"/>
</dbReference>
<feature type="transmembrane region" description="Helical" evidence="8">
    <location>
        <begin position="96"/>
        <end position="113"/>
    </location>
</feature>
<evidence type="ECO:0000313" key="11">
    <source>
        <dbReference type="Proteomes" id="UP001295794"/>
    </source>
</evidence>
<dbReference type="EMBL" id="CAVNYO010000021">
    <property type="protein sequence ID" value="CAK5262593.1"/>
    <property type="molecule type" value="Genomic_DNA"/>
</dbReference>
<evidence type="ECO:0000256" key="5">
    <source>
        <dbReference type="ARBA" id="ARBA00023065"/>
    </source>
</evidence>
<keyword evidence="6 8" id="KW-0472">Membrane</keyword>